<name>A0ABN8NPQ3_9CNID</name>
<reference evidence="1 2" key="1">
    <citation type="submission" date="2022-05" db="EMBL/GenBank/DDBJ databases">
        <authorList>
            <consortium name="Genoscope - CEA"/>
            <person name="William W."/>
        </authorList>
    </citation>
    <scope>NUCLEOTIDE SEQUENCE [LARGE SCALE GENOMIC DNA]</scope>
</reference>
<protein>
    <submittedName>
        <fullName evidence="1">Uncharacterized protein</fullName>
    </submittedName>
</protein>
<proteinExistence type="predicted"/>
<gene>
    <name evidence="1" type="ORF">PLOB_00021391</name>
</gene>
<sequence>MDYPYNMLQDLFDCSSKAIAVAKVHCILFGRGGTPPAKSKSTTQSVSPDVLKELSEFSNRERISRPSSCRSVITDVQETPVRYWKDNVKEIVDQYLLEFPNALTFHEDAVCPPGVEAFSMLKALDAWFSQSAMDVCFRWMEAFPGFRVYLFSANGPQYHNTGLYHPVFSRSKTSIPADLGGVQQF</sequence>
<accession>A0ABN8NPQ3</accession>
<organism evidence="1 2">
    <name type="scientific">Porites lobata</name>
    <dbReference type="NCBI Taxonomy" id="104759"/>
    <lineage>
        <taxon>Eukaryota</taxon>
        <taxon>Metazoa</taxon>
        <taxon>Cnidaria</taxon>
        <taxon>Anthozoa</taxon>
        <taxon>Hexacorallia</taxon>
        <taxon>Scleractinia</taxon>
        <taxon>Fungiina</taxon>
        <taxon>Poritidae</taxon>
        <taxon>Porites</taxon>
    </lineage>
</organism>
<dbReference type="Proteomes" id="UP001159405">
    <property type="component" value="Unassembled WGS sequence"/>
</dbReference>
<evidence type="ECO:0000313" key="2">
    <source>
        <dbReference type="Proteomes" id="UP001159405"/>
    </source>
</evidence>
<dbReference type="EMBL" id="CALNXK010000025">
    <property type="protein sequence ID" value="CAH3112441.1"/>
    <property type="molecule type" value="Genomic_DNA"/>
</dbReference>
<keyword evidence="2" id="KW-1185">Reference proteome</keyword>
<evidence type="ECO:0000313" key="1">
    <source>
        <dbReference type="EMBL" id="CAH3112441.1"/>
    </source>
</evidence>
<comment type="caution">
    <text evidence="1">The sequence shown here is derived from an EMBL/GenBank/DDBJ whole genome shotgun (WGS) entry which is preliminary data.</text>
</comment>